<protein>
    <submittedName>
        <fullName evidence="2">Uncharacterized protein</fullName>
    </submittedName>
</protein>
<gene>
    <name evidence="2" type="ORF">PCOR1329_LOCUS83660</name>
</gene>
<dbReference type="Proteomes" id="UP001189429">
    <property type="component" value="Unassembled WGS sequence"/>
</dbReference>
<organism evidence="2 3">
    <name type="scientific">Prorocentrum cordatum</name>
    <dbReference type="NCBI Taxonomy" id="2364126"/>
    <lineage>
        <taxon>Eukaryota</taxon>
        <taxon>Sar</taxon>
        <taxon>Alveolata</taxon>
        <taxon>Dinophyceae</taxon>
        <taxon>Prorocentrales</taxon>
        <taxon>Prorocentraceae</taxon>
        <taxon>Prorocentrum</taxon>
    </lineage>
</organism>
<name>A0ABN9Y913_9DINO</name>
<accession>A0ABN9Y913</accession>
<reference evidence="2" key="1">
    <citation type="submission" date="2023-10" db="EMBL/GenBank/DDBJ databases">
        <authorList>
            <person name="Chen Y."/>
            <person name="Shah S."/>
            <person name="Dougan E. K."/>
            <person name="Thang M."/>
            <person name="Chan C."/>
        </authorList>
    </citation>
    <scope>NUCLEOTIDE SEQUENCE [LARGE SCALE GENOMIC DNA]</scope>
</reference>
<dbReference type="EMBL" id="CAUYUJ010022148">
    <property type="protein sequence ID" value="CAK0909171.1"/>
    <property type="molecule type" value="Genomic_DNA"/>
</dbReference>
<proteinExistence type="predicted"/>
<keyword evidence="3" id="KW-1185">Reference proteome</keyword>
<evidence type="ECO:0000313" key="3">
    <source>
        <dbReference type="Proteomes" id="UP001189429"/>
    </source>
</evidence>
<feature type="region of interest" description="Disordered" evidence="1">
    <location>
        <begin position="214"/>
        <end position="253"/>
    </location>
</feature>
<sequence>MLWLEARCGRCARWLWPSCRHSCGASCGYAPPRSTSWARGPPARPCGAPGRRCRAARSRTPDEGENASFTPEVIISRVEALTEELYEKHGVQLFIVAGLPVTGCLPLVQLLMQSFRKFCLKHVALSLIWLWGRCGADQWQAMCLDLERSLPGCKAIFFDQAAALERVAGKNRGDALGETGGFWMDVLHPTAFGHSLIEADFKLLWQAIEAQHEMPGPSRPTGMGRGAQAAPSSHGERVAATRGSSQTSSEAGEPQLHFRICGDHGRTPVGYARIVRDAMEFKVLRFIAGRAAAGAASANGASEDVVIRPFWDAGVETETVECNLDLTIAQITGHDIGSIRSLF</sequence>
<comment type="caution">
    <text evidence="2">The sequence shown here is derived from an EMBL/GenBank/DDBJ whole genome shotgun (WGS) entry which is preliminary data.</text>
</comment>
<evidence type="ECO:0000256" key="1">
    <source>
        <dbReference type="SAM" id="MobiDB-lite"/>
    </source>
</evidence>
<evidence type="ECO:0000313" key="2">
    <source>
        <dbReference type="EMBL" id="CAK0909171.1"/>
    </source>
</evidence>